<dbReference type="Pfam" id="PF02636">
    <property type="entry name" value="Methyltransf_28"/>
    <property type="match status" value="1"/>
</dbReference>
<evidence type="ECO:0000256" key="6">
    <source>
        <dbReference type="ARBA" id="ARBA00048612"/>
    </source>
</evidence>
<comment type="caution">
    <text evidence="8">The sequence shown here is derived from an EMBL/GenBank/DDBJ whole genome shotgun (WGS) entry which is preliminary data.</text>
</comment>
<dbReference type="InterPro" id="IPR029063">
    <property type="entry name" value="SAM-dependent_MTases_sf"/>
</dbReference>
<sequence>MQMCLSHPTQGYYMNPHNPIFGSKGDFVTSPEISSLFGELLGVWLMSQWMQSSKQPIRLIELGPGRGTLMQDVMRVVARFGGNQLASVHLVETSPTLRALQDDKLSPSALKYGCTLQWHDSVDQIPLGSEEYTMVLAHEFFDALPFHTIEKTDKGWQEIFIALAEPDQTSVVQTATLDGHESAPAVSECRGAEPFPRFRYVLSPQPTASSTLLGLSSARFRDMRVGSRLEVSPLAFKTMRAVGNLIAGKQDPDAQDPIPSRGCGLVVDYGANHVSGQSFRAFQKHEIVDVFHAPGECDLTANVDFAYLAEAVRDLVSTHGPISQAAFLEGMGLQLRIDSAVAKAASEENKAAIREMGRRLVDPAGMGTEYMVLGLSGQANKDGAWPFTAP</sequence>
<dbReference type="InterPro" id="IPR038375">
    <property type="entry name" value="NDUFAF7_sf"/>
</dbReference>
<dbReference type="GO" id="GO:0005739">
    <property type="term" value="C:mitochondrion"/>
    <property type="evidence" value="ECO:0007669"/>
    <property type="project" value="UniProtKB-SubCell"/>
</dbReference>
<evidence type="ECO:0000313" key="8">
    <source>
        <dbReference type="EMBL" id="KAJ7081808.1"/>
    </source>
</evidence>
<dbReference type="PANTHER" id="PTHR12049">
    <property type="entry name" value="PROTEIN ARGININE METHYLTRANSFERASE NDUFAF7, MITOCHONDRIAL"/>
    <property type="match status" value="1"/>
</dbReference>
<dbReference type="PANTHER" id="PTHR12049:SF7">
    <property type="entry name" value="PROTEIN ARGININE METHYLTRANSFERASE NDUFAF7, MITOCHONDRIAL"/>
    <property type="match status" value="1"/>
</dbReference>
<protein>
    <recommendedName>
        <fullName evidence="7">Protein arginine methyltransferase NDUFAF7</fullName>
        <ecNumber evidence="7">2.1.1.320</ecNumber>
    </recommendedName>
</protein>
<keyword evidence="3 7" id="KW-0489">Methyltransferase</keyword>
<accession>A0AAD6XN99</accession>
<comment type="catalytic activity">
    <reaction evidence="6 7">
        <text>L-arginyl-[protein] + 2 S-adenosyl-L-methionine = N(omega),N(omega)'-dimethyl-L-arginyl-[protein] + 2 S-adenosyl-L-homocysteine + 2 H(+)</text>
        <dbReference type="Rhea" id="RHEA:48108"/>
        <dbReference type="Rhea" id="RHEA-COMP:10532"/>
        <dbReference type="Rhea" id="RHEA-COMP:11992"/>
        <dbReference type="ChEBI" id="CHEBI:15378"/>
        <dbReference type="ChEBI" id="CHEBI:29965"/>
        <dbReference type="ChEBI" id="CHEBI:57856"/>
        <dbReference type="ChEBI" id="CHEBI:59789"/>
        <dbReference type="ChEBI" id="CHEBI:88221"/>
        <dbReference type="EC" id="2.1.1.320"/>
    </reaction>
</comment>
<dbReference type="GO" id="GO:0032259">
    <property type="term" value="P:methylation"/>
    <property type="evidence" value="ECO:0007669"/>
    <property type="project" value="UniProtKB-KW"/>
</dbReference>
<gene>
    <name evidence="8" type="ORF">B0H15DRAFT_446227</name>
</gene>
<evidence type="ECO:0000313" key="9">
    <source>
        <dbReference type="Proteomes" id="UP001222325"/>
    </source>
</evidence>
<dbReference type="GO" id="GO:0032981">
    <property type="term" value="P:mitochondrial respiratory chain complex I assembly"/>
    <property type="evidence" value="ECO:0007669"/>
    <property type="project" value="TreeGrafter"/>
</dbReference>
<name>A0AAD6XN99_9AGAR</name>
<evidence type="ECO:0000256" key="5">
    <source>
        <dbReference type="ARBA" id="ARBA00023128"/>
    </source>
</evidence>
<organism evidence="8 9">
    <name type="scientific">Mycena belliarum</name>
    <dbReference type="NCBI Taxonomy" id="1033014"/>
    <lineage>
        <taxon>Eukaryota</taxon>
        <taxon>Fungi</taxon>
        <taxon>Dikarya</taxon>
        <taxon>Basidiomycota</taxon>
        <taxon>Agaricomycotina</taxon>
        <taxon>Agaricomycetes</taxon>
        <taxon>Agaricomycetidae</taxon>
        <taxon>Agaricales</taxon>
        <taxon>Marasmiineae</taxon>
        <taxon>Mycenaceae</taxon>
        <taxon>Mycena</taxon>
    </lineage>
</organism>
<comment type="function">
    <text evidence="7">Arginine methyltransferase involved in the assembly or stability of mitochondrial NADH:ubiquinone oxidoreductase complex (complex I).</text>
</comment>
<dbReference type="Gene3D" id="3.40.50.12710">
    <property type="match status" value="1"/>
</dbReference>
<keyword evidence="5 7" id="KW-0496">Mitochondrion</keyword>
<comment type="similarity">
    <text evidence="2 7">Belongs to the NDUFAF7 family.</text>
</comment>
<dbReference type="EC" id="2.1.1.320" evidence="7"/>
<proteinExistence type="inferred from homology"/>
<dbReference type="GO" id="GO:0035243">
    <property type="term" value="F:protein-arginine omega-N symmetric methyltransferase activity"/>
    <property type="evidence" value="ECO:0007669"/>
    <property type="project" value="UniProtKB-EC"/>
</dbReference>
<dbReference type="AlphaFoldDB" id="A0AAD6XN99"/>
<dbReference type="EMBL" id="JARJCN010000048">
    <property type="protein sequence ID" value="KAJ7081808.1"/>
    <property type="molecule type" value="Genomic_DNA"/>
</dbReference>
<dbReference type="SUPFAM" id="SSF53335">
    <property type="entry name" value="S-adenosyl-L-methionine-dependent methyltransferases"/>
    <property type="match status" value="1"/>
</dbReference>
<keyword evidence="4 7" id="KW-0808">Transferase</keyword>
<reference evidence="8" key="1">
    <citation type="submission" date="2023-03" db="EMBL/GenBank/DDBJ databases">
        <title>Massive genome expansion in bonnet fungi (Mycena s.s.) driven by repeated elements and novel gene families across ecological guilds.</title>
        <authorList>
            <consortium name="Lawrence Berkeley National Laboratory"/>
            <person name="Harder C.B."/>
            <person name="Miyauchi S."/>
            <person name="Viragh M."/>
            <person name="Kuo A."/>
            <person name="Thoen E."/>
            <person name="Andreopoulos B."/>
            <person name="Lu D."/>
            <person name="Skrede I."/>
            <person name="Drula E."/>
            <person name="Henrissat B."/>
            <person name="Morin E."/>
            <person name="Kohler A."/>
            <person name="Barry K."/>
            <person name="LaButti K."/>
            <person name="Morin E."/>
            <person name="Salamov A."/>
            <person name="Lipzen A."/>
            <person name="Mereny Z."/>
            <person name="Hegedus B."/>
            <person name="Baldrian P."/>
            <person name="Stursova M."/>
            <person name="Weitz H."/>
            <person name="Taylor A."/>
            <person name="Grigoriev I.V."/>
            <person name="Nagy L.G."/>
            <person name="Martin F."/>
            <person name="Kauserud H."/>
        </authorList>
    </citation>
    <scope>NUCLEOTIDE SEQUENCE</scope>
    <source>
        <strain evidence="8">CBHHK173m</strain>
    </source>
</reference>
<evidence type="ECO:0000256" key="2">
    <source>
        <dbReference type="ARBA" id="ARBA00005891"/>
    </source>
</evidence>
<dbReference type="InterPro" id="IPR003788">
    <property type="entry name" value="NDUFAF7"/>
</dbReference>
<evidence type="ECO:0000256" key="3">
    <source>
        <dbReference type="ARBA" id="ARBA00022603"/>
    </source>
</evidence>
<evidence type="ECO:0000256" key="7">
    <source>
        <dbReference type="RuleBase" id="RU364114"/>
    </source>
</evidence>
<evidence type="ECO:0000256" key="4">
    <source>
        <dbReference type="ARBA" id="ARBA00022679"/>
    </source>
</evidence>
<comment type="subcellular location">
    <subcellularLocation>
        <location evidence="1 7">Mitochondrion</location>
    </subcellularLocation>
</comment>
<keyword evidence="9" id="KW-1185">Reference proteome</keyword>
<evidence type="ECO:0000256" key="1">
    <source>
        <dbReference type="ARBA" id="ARBA00004173"/>
    </source>
</evidence>
<dbReference type="Proteomes" id="UP001222325">
    <property type="component" value="Unassembled WGS sequence"/>
</dbReference>